<keyword evidence="1" id="KW-0472">Membrane</keyword>
<evidence type="ECO:0000313" key="4">
    <source>
        <dbReference type="EMBL" id="OSP89331.1"/>
    </source>
</evidence>
<organism evidence="4 5">
    <name type="scientific">Weissella cibaria</name>
    <dbReference type="NCBI Taxonomy" id="137591"/>
    <lineage>
        <taxon>Bacteria</taxon>
        <taxon>Bacillati</taxon>
        <taxon>Bacillota</taxon>
        <taxon>Bacilli</taxon>
        <taxon>Lactobacillales</taxon>
        <taxon>Lactobacillaceae</taxon>
        <taxon>Weissella</taxon>
    </lineage>
</organism>
<reference evidence="4 5" key="1">
    <citation type="submission" date="2017-04" db="EMBL/GenBank/DDBJ databases">
        <title>The genome sequence of Weissella cibaria isolated from wild Drosophila.</title>
        <authorList>
            <person name="Ricks N.J."/>
            <person name="Carroll C."/>
            <person name="Walters A."/>
            <person name="Newell P.D."/>
            <person name="Chaston J.M."/>
        </authorList>
    </citation>
    <scope>NUCLEOTIDE SEQUENCE [LARGE SCALE GENOMIC DNA]</scope>
    <source>
        <strain evidence="4 5">DmW_103</strain>
    </source>
</reference>
<evidence type="ECO:0000313" key="5">
    <source>
        <dbReference type="Proteomes" id="UP000193588"/>
    </source>
</evidence>
<accession>A0A1X4JKR5</accession>
<name>A0A1X4JKR5_9LACO</name>
<feature type="transmembrane region" description="Helical" evidence="1">
    <location>
        <begin position="362"/>
        <end position="382"/>
    </location>
</feature>
<protein>
    <submittedName>
        <fullName evidence="4">Uncharacterized protein</fullName>
    </submittedName>
</protein>
<evidence type="ECO:0000259" key="2">
    <source>
        <dbReference type="Pfam" id="PF06030"/>
    </source>
</evidence>
<evidence type="ECO:0000259" key="3">
    <source>
        <dbReference type="Pfam" id="PF11797"/>
    </source>
</evidence>
<keyword evidence="1" id="KW-1133">Transmembrane helix</keyword>
<feature type="domain" description="WxL Interacting Protein peptidoglycan binding" evidence="2">
    <location>
        <begin position="57"/>
        <end position="175"/>
    </location>
</feature>
<dbReference type="Proteomes" id="UP000193588">
    <property type="component" value="Unassembled WGS sequence"/>
</dbReference>
<dbReference type="Pfam" id="PF11797">
    <property type="entry name" value="WxLIP_HBD"/>
    <property type="match status" value="1"/>
</dbReference>
<dbReference type="AlphaFoldDB" id="A0A1X4JKR5"/>
<evidence type="ECO:0000256" key="1">
    <source>
        <dbReference type="SAM" id="Phobius"/>
    </source>
</evidence>
<dbReference type="InterPro" id="IPR010317">
    <property type="entry name" value="WxLIP_PGBD"/>
</dbReference>
<gene>
    <name evidence="4" type="ORF">B9D04_07140</name>
</gene>
<sequence length="395" mass="43428">MAKKTLVPQTMTFVGFYISRGETEKMKIGKILGLTVLATLGLLVGGSQTTEASVYTFSVVPELPENQLAKKAGYFDLMVNPGATQDLKLKYTNNTDHAVTVNADVTTATTNGGGEVDYEGDQKKLDPTLTAKTQDMITVPQDVTLAARETKEVTAHVTVPQAGLTGISSGAFTFRDKDSQQHAQAASAGMAVKNVYAFQIAVLMRQQKDTPFTFNQIQRSGLQLHTVAAGQVNARNVIKANLQNPLAKYINDFTTVAIIKKADSDKTVLSQTNTDQQMAPNSNFDLAIAYANGAAMKPGKYVLDLTAYGQKDDQGGYQFTDAAKTTKFAHRWHFEKTFTITGSEATQYNKADFTVTKDAFNWWSLLAVLLAVLITVFWFILWKRRRDDEEESEQN</sequence>
<proteinExistence type="predicted"/>
<dbReference type="EMBL" id="NDXJ01000009">
    <property type="protein sequence ID" value="OSP89331.1"/>
    <property type="molecule type" value="Genomic_DNA"/>
</dbReference>
<comment type="caution">
    <text evidence="4">The sequence shown here is derived from an EMBL/GenBank/DDBJ whole genome shotgun (WGS) entry which is preliminary data.</text>
</comment>
<keyword evidence="1" id="KW-0812">Transmembrane</keyword>
<feature type="domain" description="WxL Interacting Protein host binding" evidence="3">
    <location>
        <begin position="188"/>
        <end position="350"/>
    </location>
</feature>
<dbReference type="InterPro" id="IPR021759">
    <property type="entry name" value="WxLIP_HBD"/>
</dbReference>
<dbReference type="Pfam" id="PF06030">
    <property type="entry name" value="WxLIP_PGBD"/>
    <property type="match status" value="1"/>
</dbReference>